<keyword evidence="3" id="KW-1185">Reference proteome</keyword>
<organism evidence="2 3">
    <name type="scientific">Mola mola</name>
    <name type="common">Ocean sunfish</name>
    <name type="synonym">Tetraodon mola</name>
    <dbReference type="NCBI Taxonomy" id="94237"/>
    <lineage>
        <taxon>Eukaryota</taxon>
        <taxon>Metazoa</taxon>
        <taxon>Chordata</taxon>
        <taxon>Craniata</taxon>
        <taxon>Vertebrata</taxon>
        <taxon>Euteleostomi</taxon>
        <taxon>Actinopterygii</taxon>
        <taxon>Neopterygii</taxon>
        <taxon>Teleostei</taxon>
        <taxon>Neoteleostei</taxon>
        <taxon>Acanthomorphata</taxon>
        <taxon>Eupercaria</taxon>
        <taxon>Tetraodontiformes</taxon>
        <taxon>Molidae</taxon>
        <taxon>Mola</taxon>
    </lineage>
</organism>
<evidence type="ECO:0000256" key="1">
    <source>
        <dbReference type="SAM" id="MobiDB-lite"/>
    </source>
</evidence>
<protein>
    <submittedName>
        <fullName evidence="2">Uncharacterized protein</fullName>
    </submittedName>
</protein>
<dbReference type="AlphaFoldDB" id="A0A3Q3WAR5"/>
<evidence type="ECO:0000313" key="2">
    <source>
        <dbReference type="Ensembl" id="ENSMMOP00000009117.1"/>
    </source>
</evidence>
<evidence type="ECO:0000313" key="3">
    <source>
        <dbReference type="Proteomes" id="UP000261620"/>
    </source>
</evidence>
<proteinExistence type="predicted"/>
<dbReference type="Ensembl" id="ENSMMOT00000009279.1">
    <property type="protein sequence ID" value="ENSMMOP00000009117.1"/>
    <property type="gene ID" value="ENSMMOG00000007043.1"/>
</dbReference>
<reference evidence="2" key="2">
    <citation type="submission" date="2025-09" db="UniProtKB">
        <authorList>
            <consortium name="Ensembl"/>
        </authorList>
    </citation>
    <scope>IDENTIFICATION</scope>
</reference>
<sequence length="148" mass="15685">MGQKPNAQTRTPLSPRMEQLQPGIFLSACLNNLLRELSDPINEPVFPPPSALSTLFCFQMAAELGQLSVYLPTVLTNHQQGAVQPVSQAAGLTNSQNKHKGVGPTMVPLSAGPNTSGEPAGLERPTPEVAKVQTPVEPNIQPTQASIL</sequence>
<dbReference type="PROSITE" id="PS51257">
    <property type="entry name" value="PROKAR_LIPOPROTEIN"/>
    <property type="match status" value="1"/>
</dbReference>
<accession>A0A3Q3WAR5</accession>
<dbReference type="Proteomes" id="UP000261620">
    <property type="component" value="Unplaced"/>
</dbReference>
<feature type="region of interest" description="Disordered" evidence="1">
    <location>
        <begin position="93"/>
        <end position="148"/>
    </location>
</feature>
<name>A0A3Q3WAR5_MOLML</name>
<reference evidence="2" key="1">
    <citation type="submission" date="2025-08" db="UniProtKB">
        <authorList>
            <consortium name="Ensembl"/>
        </authorList>
    </citation>
    <scope>IDENTIFICATION</scope>
</reference>